<dbReference type="FunCoup" id="A0A194X1G5">
    <property type="interactions" value="17"/>
</dbReference>
<dbReference type="GeneID" id="28831005"/>
<accession>A0A194X1G5</accession>
<dbReference type="EMBL" id="KQ947421">
    <property type="protein sequence ID" value="KUJ14040.1"/>
    <property type="molecule type" value="Genomic_DNA"/>
</dbReference>
<evidence type="ECO:0000313" key="2">
    <source>
        <dbReference type="Proteomes" id="UP000070700"/>
    </source>
</evidence>
<proteinExistence type="predicted"/>
<reference evidence="1 2" key="1">
    <citation type="submission" date="2015-10" db="EMBL/GenBank/DDBJ databases">
        <title>Full genome of DAOMC 229536 Phialocephala scopiformis, a fungal endophyte of spruce producing the potent anti-insectan compound rugulosin.</title>
        <authorList>
            <consortium name="DOE Joint Genome Institute"/>
            <person name="Walker A.K."/>
            <person name="Frasz S.L."/>
            <person name="Seifert K.A."/>
            <person name="Miller J.D."/>
            <person name="Mondo S.J."/>
            <person name="Labutti K."/>
            <person name="Lipzen A."/>
            <person name="Dockter R."/>
            <person name="Kennedy M."/>
            <person name="Grigoriev I.V."/>
            <person name="Spatafora J.W."/>
        </authorList>
    </citation>
    <scope>NUCLEOTIDE SEQUENCE [LARGE SCALE GENOMIC DNA]</scope>
    <source>
        <strain evidence="1 2">CBS 120377</strain>
    </source>
</reference>
<dbReference type="InterPro" id="IPR011009">
    <property type="entry name" value="Kinase-like_dom_sf"/>
</dbReference>
<dbReference type="RefSeq" id="XP_018068395.1">
    <property type="nucleotide sequence ID" value="XM_018221279.1"/>
</dbReference>
<dbReference type="OrthoDB" id="2968323at2759"/>
<protein>
    <submittedName>
        <fullName evidence="1">Uncharacterized protein</fullName>
    </submittedName>
</protein>
<sequence length="534" mass="62133">MSTDSKPQQYEQFFRYTSGRWLWNEEKKLRERYMKFNVKELKRITAESIGAKSCVSMIKLAEGGYNKVFKLIMDNGSVAIARIPCPNAGPAFKTTASEVATMEFARTILNIPVPKIHAWSAVTDNPVQAEYIVMEEAPGIPLADIWEDMELQSKDKVIEDLVAIEKKLLSVSFTWYGNIYFAKDSFPGCEKAELSSDVSVELKNEVEERFTIGPVVEHVFWRKERASMSIERGPCKPPRKKTAHDYLKALANNQIKWLSQHTVREPPTDIFHKSDAQNSPDVHVALYKKYLGISPYIFPKDERMTRSTLWHWDMHTPNFFVKDDRITSLIDWQSTWAGPLFLQYRYPKLVNYTGEVMLRLPGDYKDMEKSKKDPVANQVERSLVQYLYKTETKKQNPLLVEVNDVPHGTTRRQTIEFAEDTWEGDILPFRQCLIRLERHWDEMGFDVPCPIHFTEEDIQNHMRDGEGWNEQADFWDGLEGFVARDGWTSNETYKEALEMFAGLREEGLKQMTGEERKDFKKQTRWAKRMTMALG</sequence>
<evidence type="ECO:0000313" key="1">
    <source>
        <dbReference type="EMBL" id="KUJ14040.1"/>
    </source>
</evidence>
<organism evidence="1 2">
    <name type="scientific">Mollisia scopiformis</name>
    <name type="common">Conifer needle endophyte fungus</name>
    <name type="synonym">Phialocephala scopiformis</name>
    <dbReference type="NCBI Taxonomy" id="149040"/>
    <lineage>
        <taxon>Eukaryota</taxon>
        <taxon>Fungi</taxon>
        <taxon>Dikarya</taxon>
        <taxon>Ascomycota</taxon>
        <taxon>Pezizomycotina</taxon>
        <taxon>Leotiomycetes</taxon>
        <taxon>Helotiales</taxon>
        <taxon>Mollisiaceae</taxon>
        <taxon>Mollisia</taxon>
    </lineage>
</organism>
<gene>
    <name evidence="1" type="ORF">LY89DRAFT_753492</name>
</gene>
<dbReference type="PANTHER" id="PTHR36091">
    <property type="entry name" value="ALTERED INHERITANCE OF MITOCHONDRIA PROTEIN 9, MITOCHONDRIAL"/>
    <property type="match status" value="1"/>
</dbReference>
<keyword evidence="2" id="KW-1185">Reference proteome</keyword>
<dbReference type="PANTHER" id="PTHR36091:SF2">
    <property type="entry name" value="AMINOGLYCOSIDE PHOSPHOTRANSFERASE DOMAIN-CONTAINING PROTEIN"/>
    <property type="match status" value="1"/>
</dbReference>
<dbReference type="InParanoid" id="A0A194X1G5"/>
<dbReference type="SUPFAM" id="SSF56112">
    <property type="entry name" value="Protein kinase-like (PK-like)"/>
    <property type="match status" value="1"/>
</dbReference>
<dbReference type="AlphaFoldDB" id="A0A194X1G5"/>
<dbReference type="GO" id="GO:0005739">
    <property type="term" value="C:mitochondrion"/>
    <property type="evidence" value="ECO:0007669"/>
    <property type="project" value="TreeGrafter"/>
</dbReference>
<name>A0A194X1G5_MOLSC</name>
<dbReference type="InterPro" id="IPR051035">
    <property type="entry name" value="Mito_inheritance_9"/>
</dbReference>
<dbReference type="Proteomes" id="UP000070700">
    <property type="component" value="Unassembled WGS sequence"/>
</dbReference>
<dbReference type="KEGG" id="psco:LY89DRAFT_753492"/>